<feature type="domain" description="AAA-ATPase-like" evidence="1">
    <location>
        <begin position="36"/>
        <end position="255"/>
    </location>
</feature>
<evidence type="ECO:0000313" key="2">
    <source>
        <dbReference type="EMBL" id="RPA92792.1"/>
    </source>
</evidence>
<keyword evidence="3" id="KW-1185">Reference proteome</keyword>
<dbReference type="OrthoDB" id="5414712at2759"/>
<reference evidence="2 3" key="1">
    <citation type="journal article" date="2018" name="Nat. Ecol. Evol.">
        <title>Pezizomycetes genomes reveal the molecular basis of ectomycorrhizal truffle lifestyle.</title>
        <authorList>
            <person name="Murat C."/>
            <person name="Payen T."/>
            <person name="Noel B."/>
            <person name="Kuo A."/>
            <person name="Morin E."/>
            <person name="Chen J."/>
            <person name="Kohler A."/>
            <person name="Krizsan K."/>
            <person name="Balestrini R."/>
            <person name="Da Silva C."/>
            <person name="Montanini B."/>
            <person name="Hainaut M."/>
            <person name="Levati E."/>
            <person name="Barry K.W."/>
            <person name="Belfiori B."/>
            <person name="Cichocki N."/>
            <person name="Clum A."/>
            <person name="Dockter R.B."/>
            <person name="Fauchery L."/>
            <person name="Guy J."/>
            <person name="Iotti M."/>
            <person name="Le Tacon F."/>
            <person name="Lindquist E.A."/>
            <person name="Lipzen A."/>
            <person name="Malagnac F."/>
            <person name="Mello A."/>
            <person name="Molinier V."/>
            <person name="Miyauchi S."/>
            <person name="Poulain J."/>
            <person name="Riccioni C."/>
            <person name="Rubini A."/>
            <person name="Sitrit Y."/>
            <person name="Splivallo R."/>
            <person name="Traeger S."/>
            <person name="Wang M."/>
            <person name="Zifcakova L."/>
            <person name="Wipf D."/>
            <person name="Zambonelli A."/>
            <person name="Paolocci F."/>
            <person name="Nowrousian M."/>
            <person name="Ottonello S."/>
            <person name="Baldrian P."/>
            <person name="Spatafora J.W."/>
            <person name="Henrissat B."/>
            <person name="Nagy L.G."/>
            <person name="Aury J.M."/>
            <person name="Wincker P."/>
            <person name="Grigoriev I.V."/>
            <person name="Bonfante P."/>
            <person name="Martin F.M."/>
        </authorList>
    </citation>
    <scope>NUCLEOTIDE SEQUENCE [LARGE SCALE GENOMIC DNA]</scope>
    <source>
        <strain evidence="2 3">120613-1</strain>
    </source>
</reference>
<dbReference type="Proteomes" id="UP000276215">
    <property type="component" value="Unassembled WGS sequence"/>
</dbReference>
<sequence>TANARGLSTARLLPQKQQKSSLRIASDTIEAFPRCSVSNFSKLRANKRFAYFDRTKYVFVLDSIDADVLLFLRPRRFGKSLTLSMLEHFHGVQHRAQYGELFKDLDVDKDVKQNRVTPGQYLILKFNFAKVRRTRDLNEAAQGLANNIIQSLEEFYGDYYPYLGGSLDQLISKEINQGDAIYSLANLVDIVDHTLREVKNGGDKKHPLANVKGIYLLADEYDAFSNEYMDPHNSQPWAASAASSLVKGFWATVKEMVA</sequence>
<name>A0A3N4J386_9PEZI</name>
<dbReference type="PANTHER" id="PTHR34825:SF1">
    <property type="entry name" value="AAA-ATPASE-LIKE DOMAIN-CONTAINING PROTEIN"/>
    <property type="match status" value="1"/>
</dbReference>
<dbReference type="PANTHER" id="PTHR34825">
    <property type="entry name" value="CONSERVED PROTEIN, WITH A WEAK D-GALACTARATE DEHYDRATASE/ALTRONATE HYDROLASE DOMAIN"/>
    <property type="match status" value="1"/>
</dbReference>
<dbReference type="EMBL" id="ML120465">
    <property type="protein sequence ID" value="RPA92792.1"/>
    <property type="molecule type" value="Genomic_DNA"/>
</dbReference>
<protein>
    <recommendedName>
        <fullName evidence="1">AAA-ATPase-like domain-containing protein</fullName>
    </recommendedName>
</protein>
<dbReference type="InterPro" id="IPR018631">
    <property type="entry name" value="AAA-ATPase-like_dom"/>
</dbReference>
<gene>
    <name evidence="2" type="ORF">L873DRAFT_1817097</name>
</gene>
<evidence type="ECO:0000313" key="3">
    <source>
        <dbReference type="Proteomes" id="UP000276215"/>
    </source>
</evidence>
<dbReference type="AlphaFoldDB" id="A0A3N4J386"/>
<organism evidence="2 3">
    <name type="scientific">Choiromyces venosus 120613-1</name>
    <dbReference type="NCBI Taxonomy" id="1336337"/>
    <lineage>
        <taxon>Eukaryota</taxon>
        <taxon>Fungi</taxon>
        <taxon>Dikarya</taxon>
        <taxon>Ascomycota</taxon>
        <taxon>Pezizomycotina</taxon>
        <taxon>Pezizomycetes</taxon>
        <taxon>Pezizales</taxon>
        <taxon>Tuberaceae</taxon>
        <taxon>Choiromyces</taxon>
    </lineage>
</organism>
<proteinExistence type="predicted"/>
<feature type="non-terminal residue" evidence="2">
    <location>
        <position position="258"/>
    </location>
</feature>
<dbReference type="Pfam" id="PF09820">
    <property type="entry name" value="AAA-ATPase_like"/>
    <property type="match status" value="1"/>
</dbReference>
<feature type="non-terminal residue" evidence="2">
    <location>
        <position position="1"/>
    </location>
</feature>
<evidence type="ECO:0000259" key="1">
    <source>
        <dbReference type="Pfam" id="PF09820"/>
    </source>
</evidence>
<accession>A0A3N4J386</accession>